<protein>
    <submittedName>
        <fullName evidence="1">Uncharacterized protein</fullName>
    </submittedName>
</protein>
<gene>
    <name evidence="1" type="ORF">S01H1_62232</name>
</gene>
<dbReference type="AlphaFoldDB" id="X0XAA6"/>
<evidence type="ECO:0000313" key="1">
    <source>
        <dbReference type="EMBL" id="GAG40129.1"/>
    </source>
</evidence>
<reference evidence="1" key="1">
    <citation type="journal article" date="2014" name="Front. Microbiol.">
        <title>High frequency of phylogenetically diverse reductive dehalogenase-homologous genes in deep subseafloor sedimentary metagenomes.</title>
        <authorList>
            <person name="Kawai M."/>
            <person name="Futagami T."/>
            <person name="Toyoda A."/>
            <person name="Takaki Y."/>
            <person name="Nishi S."/>
            <person name="Hori S."/>
            <person name="Arai W."/>
            <person name="Tsubouchi T."/>
            <person name="Morono Y."/>
            <person name="Uchiyama I."/>
            <person name="Ito T."/>
            <person name="Fujiyama A."/>
            <person name="Inagaki F."/>
            <person name="Takami H."/>
        </authorList>
    </citation>
    <scope>NUCLEOTIDE SEQUENCE</scope>
    <source>
        <strain evidence="1">Expedition CK06-06</strain>
    </source>
</reference>
<proteinExistence type="predicted"/>
<organism evidence="1">
    <name type="scientific">marine sediment metagenome</name>
    <dbReference type="NCBI Taxonomy" id="412755"/>
    <lineage>
        <taxon>unclassified sequences</taxon>
        <taxon>metagenomes</taxon>
        <taxon>ecological metagenomes</taxon>
    </lineage>
</organism>
<sequence>MENNATAINTEAKEILIFIPIISTYIVKNWATKMSIENNKITKNFLCNLTTPKLFIRNSILSIT</sequence>
<dbReference type="EMBL" id="BARS01040861">
    <property type="protein sequence ID" value="GAG40129.1"/>
    <property type="molecule type" value="Genomic_DNA"/>
</dbReference>
<comment type="caution">
    <text evidence="1">The sequence shown here is derived from an EMBL/GenBank/DDBJ whole genome shotgun (WGS) entry which is preliminary data.</text>
</comment>
<accession>X0XAA6</accession>
<name>X0XAA6_9ZZZZ</name>